<dbReference type="InterPro" id="IPR010106">
    <property type="entry name" value="RpnA"/>
</dbReference>
<organism evidence="1 2">
    <name type="scientific">Halotia branconii CENA392</name>
    <dbReference type="NCBI Taxonomy" id="1539056"/>
    <lineage>
        <taxon>Bacteria</taxon>
        <taxon>Bacillati</taxon>
        <taxon>Cyanobacteriota</taxon>
        <taxon>Cyanophyceae</taxon>
        <taxon>Nostocales</taxon>
        <taxon>Nodulariaceae</taxon>
        <taxon>Halotia</taxon>
    </lineage>
</organism>
<dbReference type="KEGG" id="hbq:QI031_18800"/>
<dbReference type="NCBIfam" id="TIGR01784">
    <property type="entry name" value="T_den_put_tspse"/>
    <property type="match status" value="1"/>
</dbReference>
<proteinExistence type="predicted"/>
<keyword evidence="2" id="KW-1185">Reference proteome</keyword>
<protein>
    <submittedName>
        <fullName evidence="1">Rpn family recombination-promoting nuclease/putative transposase</fullName>
    </submittedName>
</protein>
<dbReference type="Proteomes" id="UP001223520">
    <property type="component" value="Chromosome"/>
</dbReference>
<name>A0AAJ6P7P3_9CYAN</name>
<dbReference type="RefSeq" id="WP_281481180.1">
    <property type="nucleotide sequence ID" value="NZ_CP124543.1"/>
</dbReference>
<dbReference type="AlphaFoldDB" id="A0AAJ6P7P3"/>
<dbReference type="EMBL" id="CP124543">
    <property type="protein sequence ID" value="WGV23850.1"/>
    <property type="molecule type" value="Genomic_DNA"/>
</dbReference>
<evidence type="ECO:0000313" key="2">
    <source>
        <dbReference type="Proteomes" id="UP001223520"/>
    </source>
</evidence>
<dbReference type="PANTHER" id="PTHR34613">
    <property type="entry name" value="SLL0800 PROTEIN"/>
    <property type="match status" value="1"/>
</dbReference>
<evidence type="ECO:0000313" key="1">
    <source>
        <dbReference type="EMBL" id="WGV23850.1"/>
    </source>
</evidence>
<accession>A0AAJ6P7P3</accession>
<sequence length="266" mass="30505">MFDNICKFLVENFASDFATWLLGKPITLTKLSPSELSLEPIRADALILLQSEEVVLHLEFQTQPKIDIPFRMIDYRLRVYRRFPQKRMRQVVIYLQKTNSDLVQQTTFTLEDTFHRFQVIRLWEQPTDNFFQSPGLLPFAVLSQADNPTETLRQVAEQISQINDQRTQSNIAASAFILAGLILNKDIIQQLLQKDIMQESVTYQALIAEGRSEGRSEGIEEGIRRVAINLLREGVADEVVIKATGLSAEQIEQLKLTQVQVNNQEN</sequence>
<dbReference type="PANTHER" id="PTHR34613:SF1">
    <property type="entry name" value="SLL6017 PROTEIN"/>
    <property type="match status" value="1"/>
</dbReference>
<gene>
    <name evidence="1" type="ORF">QI031_18800</name>
</gene>
<reference evidence="1 2" key="1">
    <citation type="journal article" date="2023" name="Limnol Oceanogr Lett">
        <title>Environmental adaptations by the intertidal Antarctic cyanobacterium Halotia branconii CENA392 as revealed using long-read genome sequencing.</title>
        <authorList>
            <person name="Dextro R.B."/>
            <person name="Delbaje E."/>
            <person name="Freitas P.N.N."/>
            <person name="Geraldes V."/>
            <person name="Pinto E."/>
            <person name="Long P.F."/>
            <person name="Fiore M.F."/>
        </authorList>
    </citation>
    <scope>NUCLEOTIDE SEQUENCE [LARGE SCALE GENOMIC DNA]</scope>
    <source>
        <strain evidence="1 2">CENA392</strain>
    </source>
</reference>